<accession>A0AAD1S6G8</accession>
<protein>
    <submittedName>
        <fullName evidence="2">Uncharacterized protein</fullName>
    </submittedName>
</protein>
<gene>
    <name evidence="2" type="ORF">PECUL_23A044094</name>
</gene>
<evidence type="ECO:0000313" key="2">
    <source>
        <dbReference type="EMBL" id="CAH2293622.1"/>
    </source>
</evidence>
<keyword evidence="3" id="KW-1185">Reference proteome</keyword>
<feature type="compositionally biased region" description="Pro residues" evidence="1">
    <location>
        <begin position="9"/>
        <end position="18"/>
    </location>
</feature>
<name>A0AAD1S6G8_PELCU</name>
<sequence>MTERSHLAHPPPLPPIPPSLHTHDSYNMPKGLNESNSSFPLNTALCMPPHCHGITAGLPTLALSQTNKSSNLPATPKRGNKITRWHTRRELTKMTFNHGGLHHTHNTPPHLRIHRRMTKYIQNHTQRGETWSNITNIRPILSG</sequence>
<dbReference type="AlphaFoldDB" id="A0AAD1S6G8"/>
<dbReference type="EMBL" id="OW240916">
    <property type="protein sequence ID" value="CAH2293622.1"/>
    <property type="molecule type" value="Genomic_DNA"/>
</dbReference>
<feature type="region of interest" description="Disordered" evidence="1">
    <location>
        <begin position="1"/>
        <end position="34"/>
    </location>
</feature>
<proteinExistence type="predicted"/>
<dbReference type="Proteomes" id="UP001295444">
    <property type="component" value="Chromosome 05"/>
</dbReference>
<evidence type="ECO:0000313" key="3">
    <source>
        <dbReference type="Proteomes" id="UP001295444"/>
    </source>
</evidence>
<evidence type="ECO:0000256" key="1">
    <source>
        <dbReference type="SAM" id="MobiDB-lite"/>
    </source>
</evidence>
<reference evidence="2" key="1">
    <citation type="submission" date="2022-03" db="EMBL/GenBank/DDBJ databases">
        <authorList>
            <person name="Alioto T."/>
            <person name="Alioto T."/>
            <person name="Gomez Garrido J."/>
        </authorList>
    </citation>
    <scope>NUCLEOTIDE SEQUENCE</scope>
</reference>
<organism evidence="2 3">
    <name type="scientific">Pelobates cultripes</name>
    <name type="common">Western spadefoot toad</name>
    <dbReference type="NCBI Taxonomy" id="61616"/>
    <lineage>
        <taxon>Eukaryota</taxon>
        <taxon>Metazoa</taxon>
        <taxon>Chordata</taxon>
        <taxon>Craniata</taxon>
        <taxon>Vertebrata</taxon>
        <taxon>Euteleostomi</taxon>
        <taxon>Amphibia</taxon>
        <taxon>Batrachia</taxon>
        <taxon>Anura</taxon>
        <taxon>Pelobatoidea</taxon>
        <taxon>Pelobatidae</taxon>
        <taxon>Pelobates</taxon>
    </lineage>
</organism>